<sequence>MTAPAISTAPGGIPLLGHALRMRDTPLEFFSSLRDCGDIVEIKIGPQRAYVLNSPELIRQLLVSQHRQFDKGVQIQGARDLFRDGLVISEGETHRRQRLMMQPAFHRKRIAAYTEVMREQFVERTAAWRDGEVIDVRVEMSELTLAVAAKALISSDLGKDLVAEMLHRLPRLFDLLYQRLMSPVAMLNRLPLPRNREYRAILARLHPMIDGVIADYRASGDGRDDLLNTMLQLRDESDGSTLTDQEIHDQVVAILVAGTETTAATLSWAFHLLAGHPEVEARVHAEVDEVLAGRPAQHADLPRLMYTAQVVSEALRYYPPAWIVTRTATEDVELGGYRIPRGMSVMFSPYSVQRDPRWFTDPQKFDPDRWSPERASEIPRDAIVQFGAGPRKCIGDVFAVVEATMALATIAAGWRLRATPGAQVEQVATSTLVPRNLFLTLEKRES</sequence>
<dbReference type="InterPro" id="IPR050196">
    <property type="entry name" value="Cytochrome_P450_Monoox"/>
</dbReference>
<dbReference type="RefSeq" id="WP_215922615.1">
    <property type="nucleotide sequence ID" value="NZ_JAHKNI010000015.1"/>
</dbReference>
<dbReference type="CDD" id="cd11049">
    <property type="entry name" value="CYP170A1-like"/>
    <property type="match status" value="1"/>
</dbReference>
<name>A0ABS6B890_9NOCA</name>
<dbReference type="Pfam" id="PF00067">
    <property type="entry name" value="p450"/>
    <property type="match status" value="1"/>
</dbReference>
<accession>A0ABS6B890</accession>
<dbReference type="PRINTS" id="PR00463">
    <property type="entry name" value="EP450I"/>
</dbReference>
<gene>
    <name evidence="8" type="ORF">KO481_34030</name>
</gene>
<dbReference type="PANTHER" id="PTHR24291:SF50">
    <property type="entry name" value="BIFUNCTIONAL ALBAFLAVENONE MONOOXYGENASE_TERPENE SYNTHASE"/>
    <property type="match status" value="1"/>
</dbReference>
<keyword evidence="4 7" id="KW-0560">Oxidoreductase</keyword>
<evidence type="ECO:0000256" key="2">
    <source>
        <dbReference type="ARBA" id="ARBA00022617"/>
    </source>
</evidence>
<keyword evidence="6 7" id="KW-0503">Monooxygenase</keyword>
<evidence type="ECO:0000313" key="8">
    <source>
        <dbReference type="EMBL" id="MBU3066527.1"/>
    </source>
</evidence>
<reference evidence="8 9" key="1">
    <citation type="submission" date="2021-06" db="EMBL/GenBank/DDBJ databases">
        <title>Actinomycetes sequencing.</title>
        <authorList>
            <person name="Shan Q."/>
        </authorList>
    </citation>
    <scope>NUCLEOTIDE SEQUENCE [LARGE SCALE GENOMIC DNA]</scope>
    <source>
        <strain evidence="8 9">NEAU-G5</strain>
    </source>
</reference>
<dbReference type="PANTHER" id="PTHR24291">
    <property type="entry name" value="CYTOCHROME P450 FAMILY 4"/>
    <property type="match status" value="1"/>
</dbReference>
<dbReference type="InterPro" id="IPR036396">
    <property type="entry name" value="Cyt_P450_sf"/>
</dbReference>
<protein>
    <submittedName>
        <fullName evidence="8">Cytochrome P450</fullName>
    </submittedName>
</protein>
<dbReference type="PRINTS" id="PR00385">
    <property type="entry name" value="P450"/>
</dbReference>
<dbReference type="InterPro" id="IPR002401">
    <property type="entry name" value="Cyt_P450_E_grp-I"/>
</dbReference>
<dbReference type="PROSITE" id="PS00086">
    <property type="entry name" value="CYTOCHROME_P450"/>
    <property type="match status" value="1"/>
</dbReference>
<proteinExistence type="inferred from homology"/>
<evidence type="ECO:0000256" key="4">
    <source>
        <dbReference type="ARBA" id="ARBA00023002"/>
    </source>
</evidence>
<keyword evidence="3 7" id="KW-0479">Metal-binding</keyword>
<dbReference type="EMBL" id="JAHKNI010000015">
    <property type="protein sequence ID" value="MBU3066527.1"/>
    <property type="molecule type" value="Genomic_DNA"/>
</dbReference>
<evidence type="ECO:0000256" key="7">
    <source>
        <dbReference type="RuleBase" id="RU000461"/>
    </source>
</evidence>
<dbReference type="Proteomes" id="UP000733379">
    <property type="component" value="Unassembled WGS sequence"/>
</dbReference>
<keyword evidence="2 7" id="KW-0349">Heme</keyword>
<evidence type="ECO:0000256" key="3">
    <source>
        <dbReference type="ARBA" id="ARBA00022723"/>
    </source>
</evidence>
<organism evidence="8 9">
    <name type="scientific">Nocardia albiluteola</name>
    <dbReference type="NCBI Taxonomy" id="2842303"/>
    <lineage>
        <taxon>Bacteria</taxon>
        <taxon>Bacillati</taxon>
        <taxon>Actinomycetota</taxon>
        <taxon>Actinomycetes</taxon>
        <taxon>Mycobacteriales</taxon>
        <taxon>Nocardiaceae</taxon>
        <taxon>Nocardia</taxon>
    </lineage>
</organism>
<keyword evidence="9" id="KW-1185">Reference proteome</keyword>
<dbReference type="SUPFAM" id="SSF48264">
    <property type="entry name" value="Cytochrome P450"/>
    <property type="match status" value="1"/>
</dbReference>
<evidence type="ECO:0000256" key="1">
    <source>
        <dbReference type="ARBA" id="ARBA00010617"/>
    </source>
</evidence>
<dbReference type="InterPro" id="IPR001128">
    <property type="entry name" value="Cyt_P450"/>
</dbReference>
<evidence type="ECO:0000313" key="9">
    <source>
        <dbReference type="Proteomes" id="UP000733379"/>
    </source>
</evidence>
<dbReference type="InterPro" id="IPR017972">
    <property type="entry name" value="Cyt_P450_CS"/>
</dbReference>
<dbReference type="Gene3D" id="1.10.630.10">
    <property type="entry name" value="Cytochrome P450"/>
    <property type="match status" value="1"/>
</dbReference>
<comment type="caution">
    <text evidence="8">The sequence shown here is derived from an EMBL/GenBank/DDBJ whole genome shotgun (WGS) entry which is preliminary data.</text>
</comment>
<comment type="similarity">
    <text evidence="1 7">Belongs to the cytochrome P450 family.</text>
</comment>
<evidence type="ECO:0000256" key="6">
    <source>
        <dbReference type="ARBA" id="ARBA00023033"/>
    </source>
</evidence>
<evidence type="ECO:0000256" key="5">
    <source>
        <dbReference type="ARBA" id="ARBA00023004"/>
    </source>
</evidence>
<keyword evidence="5 7" id="KW-0408">Iron</keyword>